<reference evidence="2 3" key="1">
    <citation type="journal article" date="2018" name="Front. Plant Sci.">
        <title>Red Clover (Trifolium pratense) and Zigzag Clover (T. medium) - A Picture of Genomic Similarities and Differences.</title>
        <authorList>
            <person name="Dluhosova J."/>
            <person name="Istvanek J."/>
            <person name="Nedelnik J."/>
            <person name="Repkova J."/>
        </authorList>
    </citation>
    <scope>NUCLEOTIDE SEQUENCE [LARGE SCALE GENOMIC DNA]</scope>
    <source>
        <strain evidence="3">cv. 10/8</strain>
        <tissue evidence="2">Leaf</tissue>
    </source>
</reference>
<organism evidence="2 3">
    <name type="scientific">Trifolium medium</name>
    <dbReference type="NCBI Taxonomy" id="97028"/>
    <lineage>
        <taxon>Eukaryota</taxon>
        <taxon>Viridiplantae</taxon>
        <taxon>Streptophyta</taxon>
        <taxon>Embryophyta</taxon>
        <taxon>Tracheophyta</taxon>
        <taxon>Spermatophyta</taxon>
        <taxon>Magnoliopsida</taxon>
        <taxon>eudicotyledons</taxon>
        <taxon>Gunneridae</taxon>
        <taxon>Pentapetalae</taxon>
        <taxon>rosids</taxon>
        <taxon>fabids</taxon>
        <taxon>Fabales</taxon>
        <taxon>Fabaceae</taxon>
        <taxon>Papilionoideae</taxon>
        <taxon>50 kb inversion clade</taxon>
        <taxon>NPAAA clade</taxon>
        <taxon>Hologalegina</taxon>
        <taxon>IRL clade</taxon>
        <taxon>Trifolieae</taxon>
        <taxon>Trifolium</taxon>
    </lineage>
</organism>
<feature type="transmembrane region" description="Helical" evidence="1">
    <location>
        <begin position="6"/>
        <end position="26"/>
    </location>
</feature>
<feature type="non-terminal residue" evidence="2">
    <location>
        <position position="52"/>
    </location>
</feature>
<evidence type="ECO:0000256" key="1">
    <source>
        <dbReference type="SAM" id="Phobius"/>
    </source>
</evidence>
<comment type="caution">
    <text evidence="2">The sequence shown here is derived from an EMBL/GenBank/DDBJ whole genome shotgun (WGS) entry which is preliminary data.</text>
</comment>
<dbReference type="AlphaFoldDB" id="A0A392U6P4"/>
<name>A0A392U6P4_9FABA</name>
<keyword evidence="1" id="KW-0472">Membrane</keyword>
<protein>
    <submittedName>
        <fullName evidence="2">Uncharacterized protein</fullName>
    </submittedName>
</protein>
<dbReference type="Proteomes" id="UP000265520">
    <property type="component" value="Unassembled WGS sequence"/>
</dbReference>
<proteinExistence type="predicted"/>
<accession>A0A392U6P4</accession>
<keyword evidence="1" id="KW-0812">Transmembrane</keyword>
<sequence length="52" mass="5835">MDAFFGHVTVSLVIPAILAPILVRLCRHQLRELDPRLAKICVRTLGQNVLAR</sequence>
<keyword evidence="3" id="KW-1185">Reference proteome</keyword>
<keyword evidence="1" id="KW-1133">Transmembrane helix</keyword>
<evidence type="ECO:0000313" key="3">
    <source>
        <dbReference type="Proteomes" id="UP000265520"/>
    </source>
</evidence>
<dbReference type="EMBL" id="LXQA010750604">
    <property type="protein sequence ID" value="MCI69169.1"/>
    <property type="molecule type" value="Genomic_DNA"/>
</dbReference>
<evidence type="ECO:0000313" key="2">
    <source>
        <dbReference type="EMBL" id="MCI69169.1"/>
    </source>
</evidence>